<proteinExistence type="predicted"/>
<reference evidence="1 2" key="1">
    <citation type="submission" date="2016-01" db="EMBL/GenBank/DDBJ databases">
        <title>The new phylogeny of the genus Mycobacterium.</title>
        <authorList>
            <person name="Tarcisio F."/>
            <person name="Conor M."/>
            <person name="Antonella G."/>
            <person name="Elisabetta G."/>
            <person name="Giulia F.S."/>
            <person name="Sara T."/>
            <person name="Anna F."/>
            <person name="Clotilde B."/>
            <person name="Roberto B."/>
            <person name="Veronica D.S."/>
            <person name="Fabio R."/>
            <person name="Monica P."/>
            <person name="Olivier J."/>
            <person name="Enrico T."/>
            <person name="Nicola S."/>
        </authorList>
    </citation>
    <scope>NUCLEOTIDE SEQUENCE [LARGE SCALE GENOMIC DNA]</scope>
    <source>
        <strain evidence="1 2">DSM 45176</strain>
    </source>
</reference>
<keyword evidence="2" id="KW-1185">Reference proteome</keyword>
<dbReference type="EMBL" id="LQPQ01000082">
    <property type="protein sequence ID" value="ORW78428.1"/>
    <property type="molecule type" value="Genomic_DNA"/>
</dbReference>
<dbReference type="Proteomes" id="UP000193087">
    <property type="component" value="Unassembled WGS sequence"/>
</dbReference>
<sequence>MLIQLNQLSGALSDVNRECFRLGLPGGYGGRATRRAIGNRKVFAYSKSGSLGVLDGVPQPRPCSIQVGRANPGYFGRVI</sequence>
<comment type="caution">
    <text evidence="1">The sequence shown here is derived from an EMBL/GenBank/DDBJ whole genome shotgun (WGS) entry which is preliminary data.</text>
</comment>
<accession>A0A1X2CR32</accession>
<gene>
    <name evidence="1" type="ORF">AWC22_19975</name>
</gene>
<organism evidence="1 2">
    <name type="scientific">Mycobacterium riyadhense</name>
    <dbReference type="NCBI Taxonomy" id="486698"/>
    <lineage>
        <taxon>Bacteria</taxon>
        <taxon>Bacillati</taxon>
        <taxon>Actinomycetota</taxon>
        <taxon>Actinomycetes</taxon>
        <taxon>Mycobacteriales</taxon>
        <taxon>Mycobacteriaceae</taxon>
        <taxon>Mycobacterium</taxon>
    </lineage>
</organism>
<dbReference type="AlphaFoldDB" id="A0A1X2CR32"/>
<name>A0A1X2CR32_9MYCO</name>
<protein>
    <submittedName>
        <fullName evidence="1">Uncharacterized protein</fullName>
    </submittedName>
</protein>
<evidence type="ECO:0000313" key="1">
    <source>
        <dbReference type="EMBL" id="ORW78428.1"/>
    </source>
</evidence>
<evidence type="ECO:0000313" key="2">
    <source>
        <dbReference type="Proteomes" id="UP000193087"/>
    </source>
</evidence>
<dbReference type="RefSeq" id="WP_085250740.1">
    <property type="nucleotide sequence ID" value="NZ_CAJMWI010000001.1"/>
</dbReference>